<accession>A0ABD0J5U8</accession>
<gene>
    <name evidence="1" type="ORF">BaRGS_00038740</name>
</gene>
<dbReference type="AlphaFoldDB" id="A0ABD0J5U8"/>
<dbReference type="SUPFAM" id="SSF50952">
    <property type="entry name" value="Soluble quinoprotein glucose dehydrogenase"/>
    <property type="match status" value="1"/>
</dbReference>
<proteinExistence type="predicted"/>
<name>A0ABD0J5U8_9CAEN</name>
<protein>
    <recommendedName>
        <fullName evidence="3">SMP-30/Gluconolactonase/LRE-like region domain-containing protein</fullName>
    </recommendedName>
</protein>
<organism evidence="1 2">
    <name type="scientific">Batillaria attramentaria</name>
    <dbReference type="NCBI Taxonomy" id="370345"/>
    <lineage>
        <taxon>Eukaryota</taxon>
        <taxon>Metazoa</taxon>
        <taxon>Spiralia</taxon>
        <taxon>Lophotrochozoa</taxon>
        <taxon>Mollusca</taxon>
        <taxon>Gastropoda</taxon>
        <taxon>Caenogastropoda</taxon>
        <taxon>Sorbeoconcha</taxon>
        <taxon>Cerithioidea</taxon>
        <taxon>Batillariidae</taxon>
        <taxon>Batillaria</taxon>
    </lineage>
</organism>
<keyword evidence="2" id="KW-1185">Reference proteome</keyword>
<evidence type="ECO:0000313" key="2">
    <source>
        <dbReference type="Proteomes" id="UP001519460"/>
    </source>
</evidence>
<reference evidence="1 2" key="1">
    <citation type="journal article" date="2023" name="Sci. Data">
        <title>Genome assembly of the Korean intertidal mud-creeper Batillaria attramentaria.</title>
        <authorList>
            <person name="Patra A.K."/>
            <person name="Ho P.T."/>
            <person name="Jun S."/>
            <person name="Lee S.J."/>
            <person name="Kim Y."/>
            <person name="Won Y.J."/>
        </authorList>
    </citation>
    <scope>NUCLEOTIDE SEQUENCE [LARGE SCALE GENOMIC DNA]</scope>
    <source>
        <strain evidence="1">Wonlab-2016</strain>
    </source>
</reference>
<dbReference type="EMBL" id="JACVVK020000640">
    <property type="protein sequence ID" value="KAK7461205.1"/>
    <property type="molecule type" value="Genomic_DNA"/>
</dbReference>
<dbReference type="InterPro" id="IPR011042">
    <property type="entry name" value="6-blade_b-propeller_TolB-like"/>
</dbReference>
<sequence length="208" mass="22437">MLHDDLVAVTSQDKSIILLLEVTPDLSLFKKINTGRLYRGVACGGKDGKLIVSCSADDGNPAKVDKIERNGEVSQAESIKLPPKTDPRFLCVVGNDVLVSDKESNSVLRVDWNAQIKARYTDNDLKSPRQLATDQDGNIYVATRGGRAVLMLQPGGKCRKLLDGNKHGIGNCSRGQSVAVTARNMVVVVWAARNDSCVVAGYNLNIAT</sequence>
<evidence type="ECO:0008006" key="3">
    <source>
        <dbReference type="Google" id="ProtNLM"/>
    </source>
</evidence>
<dbReference type="InterPro" id="IPR011041">
    <property type="entry name" value="Quinoprot_gluc/sorb_DH_b-prop"/>
</dbReference>
<comment type="caution">
    <text evidence="1">The sequence shown here is derived from an EMBL/GenBank/DDBJ whole genome shotgun (WGS) entry which is preliminary data.</text>
</comment>
<dbReference type="Gene3D" id="2.120.10.30">
    <property type="entry name" value="TolB, C-terminal domain"/>
    <property type="match status" value="1"/>
</dbReference>
<evidence type="ECO:0000313" key="1">
    <source>
        <dbReference type="EMBL" id="KAK7461205.1"/>
    </source>
</evidence>
<dbReference type="Proteomes" id="UP001519460">
    <property type="component" value="Unassembled WGS sequence"/>
</dbReference>